<dbReference type="PANTHER" id="PTHR37162">
    <property type="entry name" value="HAT FAMILY DIMERISATION DOMAINCONTAINING PROTEIN-RELATED"/>
    <property type="match status" value="1"/>
</dbReference>
<gene>
    <name evidence="3" type="ORF">PSYICH_LOCUS7763</name>
</gene>
<sequence>MEFSLFLKNDPNMDIAICECFMGSDGRLCKHQIAVEKFMGVTNRNILPINDPHKKQHLYYIATGKKMDLTFFFSLRDKDHKMDDQKSESGTNLDLDISLVESDDDDNNKIEVNMSLIDLPKEEEINNTELELEKIFKDLAEKLKSKSDLYLPAIQKFTSKYKTFNSDSNIVSSLHNFGSTLNVPNYTQKYRGEWEKLPEMKGWLQPCTTDYTKAYCKYCKCFINARLGDIKKHNISLKHKAAEKPFSCPRQQKLNFEPNNKGVTTQQRKEGDICLFVAAHTSINAIDHLCEINNVPVHRTKCTNLIKNVVGPHFMKDLLFDVGANPYSLIIDESTDVAVLKMLGIVIRYFSTKHSKIVIQATNKSFEASNADVTKLFNNLNHLYLSIIKKIVIPNANIHISSRVDDFENHLDPNPYLGYAFENSCRDCHLDQDSKEMIKGRCISFLIELAKQLRQRLPENIKILNKMQYFSVTECLKPNKIPITDIATQFYDDAQIVSKIENEWASLHLINWAETQSTEQFWIEVNNYRDASNENPFQNLVNLALRILCLPHSNADVERVFSSVSIVKNKIRNRMKLNLLNNILSIKFGMKRMGKCCNTYKLPDEILIMSFDSNAAYKNNDDEADQGMQVEIDNILQSLTN</sequence>
<name>A0A9P0CY14_9CUCU</name>
<keyword evidence="1" id="KW-0863">Zinc-finger</keyword>
<dbReference type="GO" id="GO:0046983">
    <property type="term" value="F:protein dimerization activity"/>
    <property type="evidence" value="ECO:0007669"/>
    <property type="project" value="InterPro"/>
</dbReference>
<protein>
    <recommendedName>
        <fullName evidence="2">SWIM-type domain-containing protein</fullName>
    </recommendedName>
</protein>
<dbReference type="InterPro" id="IPR008906">
    <property type="entry name" value="HATC_C_dom"/>
</dbReference>
<evidence type="ECO:0000256" key="1">
    <source>
        <dbReference type="PROSITE-ProRule" id="PRU00325"/>
    </source>
</evidence>
<dbReference type="Proteomes" id="UP001153636">
    <property type="component" value="Chromosome 2"/>
</dbReference>
<evidence type="ECO:0000313" key="4">
    <source>
        <dbReference type="Proteomes" id="UP001153636"/>
    </source>
</evidence>
<evidence type="ECO:0000313" key="3">
    <source>
        <dbReference type="EMBL" id="CAH1106772.1"/>
    </source>
</evidence>
<dbReference type="InterPro" id="IPR012337">
    <property type="entry name" value="RNaseH-like_sf"/>
</dbReference>
<feature type="domain" description="SWIM-type" evidence="2">
    <location>
        <begin position="3"/>
        <end position="40"/>
    </location>
</feature>
<reference evidence="3" key="1">
    <citation type="submission" date="2022-01" db="EMBL/GenBank/DDBJ databases">
        <authorList>
            <person name="King R."/>
        </authorList>
    </citation>
    <scope>NUCLEOTIDE SEQUENCE</scope>
</reference>
<evidence type="ECO:0000259" key="2">
    <source>
        <dbReference type="PROSITE" id="PS50966"/>
    </source>
</evidence>
<dbReference type="InterPro" id="IPR007527">
    <property type="entry name" value="Znf_SWIM"/>
</dbReference>
<dbReference type="AlphaFoldDB" id="A0A9P0CY14"/>
<keyword evidence="1" id="KW-0862">Zinc</keyword>
<dbReference type="EMBL" id="OV651814">
    <property type="protein sequence ID" value="CAH1106772.1"/>
    <property type="molecule type" value="Genomic_DNA"/>
</dbReference>
<accession>A0A9P0CY14</accession>
<dbReference type="PROSITE" id="PS50966">
    <property type="entry name" value="ZF_SWIM"/>
    <property type="match status" value="1"/>
</dbReference>
<organism evidence="3 4">
    <name type="scientific">Psylliodes chrysocephalus</name>
    <dbReference type="NCBI Taxonomy" id="3402493"/>
    <lineage>
        <taxon>Eukaryota</taxon>
        <taxon>Metazoa</taxon>
        <taxon>Ecdysozoa</taxon>
        <taxon>Arthropoda</taxon>
        <taxon>Hexapoda</taxon>
        <taxon>Insecta</taxon>
        <taxon>Pterygota</taxon>
        <taxon>Neoptera</taxon>
        <taxon>Endopterygota</taxon>
        <taxon>Coleoptera</taxon>
        <taxon>Polyphaga</taxon>
        <taxon>Cucujiformia</taxon>
        <taxon>Chrysomeloidea</taxon>
        <taxon>Chrysomelidae</taxon>
        <taxon>Galerucinae</taxon>
        <taxon>Alticini</taxon>
        <taxon>Psylliodes</taxon>
    </lineage>
</organism>
<proteinExistence type="predicted"/>
<dbReference type="GO" id="GO:0008270">
    <property type="term" value="F:zinc ion binding"/>
    <property type="evidence" value="ECO:0007669"/>
    <property type="project" value="UniProtKB-KW"/>
</dbReference>
<dbReference type="Pfam" id="PF05699">
    <property type="entry name" value="Dimer_Tnp_hAT"/>
    <property type="match status" value="1"/>
</dbReference>
<dbReference type="SUPFAM" id="SSF53098">
    <property type="entry name" value="Ribonuclease H-like"/>
    <property type="match status" value="1"/>
</dbReference>
<keyword evidence="4" id="KW-1185">Reference proteome</keyword>
<dbReference type="PANTHER" id="PTHR37162:SF1">
    <property type="entry name" value="BED-TYPE DOMAIN-CONTAINING PROTEIN"/>
    <property type="match status" value="1"/>
</dbReference>
<dbReference type="OrthoDB" id="6779154at2759"/>
<keyword evidence="1" id="KW-0479">Metal-binding</keyword>